<accession>A0AAV3Z3Q0</accession>
<evidence type="ECO:0000256" key="1">
    <source>
        <dbReference type="SAM" id="MobiDB-lite"/>
    </source>
</evidence>
<gene>
    <name evidence="2" type="ORF">PoB_001575000</name>
</gene>
<dbReference type="EMBL" id="BLXT01001916">
    <property type="protein sequence ID" value="GFN89244.1"/>
    <property type="molecule type" value="Genomic_DNA"/>
</dbReference>
<feature type="region of interest" description="Disordered" evidence="1">
    <location>
        <begin position="168"/>
        <end position="200"/>
    </location>
</feature>
<sequence>MYNNLHRLPLLDRRHTWIPNYSFVGLATHDTPTNVRGLHTPCFQPKSVNNVPSIPNITNILPQNKVVVTSSSNNNSVSVFKTTTKTKPNRRWVRRNVYKRKQTLFNTANVTVINLSSHILTDPQTQLLSRNLNFCLTQHHINHIKLSEDINIFCRRIGLAEFFYDEENTKPREPLPPFLQKPSSFSPNAGRDPALGEKGP</sequence>
<name>A0AAV3Z3Q0_9GAST</name>
<proteinExistence type="predicted"/>
<organism evidence="2 3">
    <name type="scientific">Plakobranchus ocellatus</name>
    <dbReference type="NCBI Taxonomy" id="259542"/>
    <lineage>
        <taxon>Eukaryota</taxon>
        <taxon>Metazoa</taxon>
        <taxon>Spiralia</taxon>
        <taxon>Lophotrochozoa</taxon>
        <taxon>Mollusca</taxon>
        <taxon>Gastropoda</taxon>
        <taxon>Heterobranchia</taxon>
        <taxon>Euthyneura</taxon>
        <taxon>Panpulmonata</taxon>
        <taxon>Sacoglossa</taxon>
        <taxon>Placobranchoidea</taxon>
        <taxon>Plakobranchidae</taxon>
        <taxon>Plakobranchus</taxon>
    </lineage>
</organism>
<protein>
    <submittedName>
        <fullName evidence="2">Uncharacterized protein</fullName>
    </submittedName>
</protein>
<dbReference type="Proteomes" id="UP000735302">
    <property type="component" value="Unassembled WGS sequence"/>
</dbReference>
<keyword evidence="3" id="KW-1185">Reference proteome</keyword>
<evidence type="ECO:0000313" key="3">
    <source>
        <dbReference type="Proteomes" id="UP000735302"/>
    </source>
</evidence>
<evidence type="ECO:0000313" key="2">
    <source>
        <dbReference type="EMBL" id="GFN89244.1"/>
    </source>
</evidence>
<dbReference type="AlphaFoldDB" id="A0AAV3Z3Q0"/>
<reference evidence="2 3" key="1">
    <citation type="journal article" date="2021" name="Elife">
        <title>Chloroplast acquisition without the gene transfer in kleptoplastic sea slugs, Plakobranchus ocellatus.</title>
        <authorList>
            <person name="Maeda T."/>
            <person name="Takahashi S."/>
            <person name="Yoshida T."/>
            <person name="Shimamura S."/>
            <person name="Takaki Y."/>
            <person name="Nagai Y."/>
            <person name="Toyoda A."/>
            <person name="Suzuki Y."/>
            <person name="Arimoto A."/>
            <person name="Ishii H."/>
            <person name="Satoh N."/>
            <person name="Nishiyama T."/>
            <person name="Hasebe M."/>
            <person name="Maruyama T."/>
            <person name="Minagawa J."/>
            <person name="Obokata J."/>
            <person name="Shigenobu S."/>
        </authorList>
    </citation>
    <scope>NUCLEOTIDE SEQUENCE [LARGE SCALE GENOMIC DNA]</scope>
</reference>
<comment type="caution">
    <text evidence="2">The sequence shown here is derived from an EMBL/GenBank/DDBJ whole genome shotgun (WGS) entry which is preliminary data.</text>
</comment>